<dbReference type="EMBL" id="JAEACU010000003">
    <property type="protein sequence ID" value="KAH7537520.1"/>
    <property type="molecule type" value="Genomic_DNA"/>
</dbReference>
<gene>
    <name evidence="1" type="ORF">FEM48_Zijuj03G0101800</name>
</gene>
<evidence type="ECO:0000313" key="1">
    <source>
        <dbReference type="EMBL" id="KAH7537520.1"/>
    </source>
</evidence>
<evidence type="ECO:0000313" key="2">
    <source>
        <dbReference type="Proteomes" id="UP000813462"/>
    </source>
</evidence>
<reference evidence="1" key="1">
    <citation type="journal article" date="2021" name="Front. Plant Sci.">
        <title>Chromosome-Scale Genome Assembly for Chinese Sour Jujube and Insights Into Its Genome Evolution and Domestication Signature.</title>
        <authorList>
            <person name="Shen L.-Y."/>
            <person name="Luo H."/>
            <person name="Wang X.-L."/>
            <person name="Wang X.-M."/>
            <person name="Qiu X.-J."/>
            <person name="Liu H."/>
            <person name="Zhou S.-S."/>
            <person name="Jia K.-H."/>
            <person name="Nie S."/>
            <person name="Bao Y.-T."/>
            <person name="Zhang R.-G."/>
            <person name="Yun Q.-Z."/>
            <person name="Chai Y.-H."/>
            <person name="Lu J.-Y."/>
            <person name="Li Y."/>
            <person name="Zhao S.-W."/>
            <person name="Mao J.-F."/>
            <person name="Jia S.-G."/>
            <person name="Mao Y.-M."/>
        </authorList>
    </citation>
    <scope>NUCLEOTIDE SEQUENCE</scope>
    <source>
        <strain evidence="1">AT0</strain>
        <tissue evidence="1">Leaf</tissue>
    </source>
</reference>
<protein>
    <submittedName>
        <fullName evidence="1">Uncharacterized protein</fullName>
    </submittedName>
</protein>
<dbReference type="Proteomes" id="UP000813462">
    <property type="component" value="Unassembled WGS sequence"/>
</dbReference>
<sequence length="153" mass="17101">MFRSGYGFHEDGLKSKKTYFNEARMEAAHGILGESCALLSNPKHMVPSLMETGARLYADLGLADAYVNGDFSFVDKDEGLLNLNMILIANSDSNPAVAKSNRESLRGWWTPMLFTAGIASAKYFFQHIAREDTLTQARRNISCHYDLSNELLE</sequence>
<proteinExistence type="predicted"/>
<comment type="caution">
    <text evidence="1">The sequence shown here is derived from an EMBL/GenBank/DDBJ whole genome shotgun (WGS) entry which is preliminary data.</text>
</comment>
<name>A0A978VPP5_ZIZJJ</name>
<accession>A0A978VPP5</accession>
<dbReference type="AlphaFoldDB" id="A0A978VPP5"/>
<organism evidence="1 2">
    <name type="scientific">Ziziphus jujuba var. spinosa</name>
    <dbReference type="NCBI Taxonomy" id="714518"/>
    <lineage>
        <taxon>Eukaryota</taxon>
        <taxon>Viridiplantae</taxon>
        <taxon>Streptophyta</taxon>
        <taxon>Embryophyta</taxon>
        <taxon>Tracheophyta</taxon>
        <taxon>Spermatophyta</taxon>
        <taxon>Magnoliopsida</taxon>
        <taxon>eudicotyledons</taxon>
        <taxon>Gunneridae</taxon>
        <taxon>Pentapetalae</taxon>
        <taxon>rosids</taxon>
        <taxon>fabids</taxon>
        <taxon>Rosales</taxon>
        <taxon>Rhamnaceae</taxon>
        <taxon>Paliureae</taxon>
        <taxon>Ziziphus</taxon>
    </lineage>
</organism>